<dbReference type="STRING" id="33007.HMPREF3198_01555"/>
<gene>
    <name evidence="6 9" type="primary">map</name>
    <name evidence="9" type="ORF">CYJ19_03350</name>
</gene>
<evidence type="ECO:0000256" key="5">
    <source>
        <dbReference type="ARBA" id="ARBA00022801"/>
    </source>
</evidence>
<evidence type="ECO:0000256" key="1">
    <source>
        <dbReference type="ARBA" id="ARBA00002521"/>
    </source>
</evidence>
<keyword evidence="2 6" id="KW-0031">Aminopeptidase</keyword>
<feature type="binding site" evidence="6">
    <location>
        <position position="251"/>
    </location>
    <ligand>
        <name>a divalent metal cation</name>
        <dbReference type="ChEBI" id="CHEBI:60240"/>
        <label>1</label>
    </ligand>
</feature>
<comment type="caution">
    <text evidence="9">The sequence shown here is derived from an EMBL/GenBank/DDBJ whole genome shotgun (WGS) entry which is preliminary data.</text>
</comment>
<evidence type="ECO:0000256" key="4">
    <source>
        <dbReference type="ARBA" id="ARBA00022723"/>
    </source>
</evidence>
<dbReference type="PROSITE" id="PS00680">
    <property type="entry name" value="MAP_1"/>
    <property type="match status" value="1"/>
</dbReference>
<comment type="function">
    <text evidence="1 6">Removes the N-terminal methionine from nascent proteins. The N-terminal methionine is often cleaved when the second residue in the primary sequence is small and uncharged (Met-Ala-, Cys, Gly, Pro, Ser, Thr, or Val). Requires deformylation of the N(alpha)-formylated initiator methionine before it can be hydrolyzed.</text>
</comment>
<reference evidence="9 10" key="1">
    <citation type="submission" date="2017-12" db="EMBL/GenBank/DDBJ databases">
        <title>Phylogenetic diversity of female urinary microbiome.</title>
        <authorList>
            <person name="Thomas-White K."/>
            <person name="Wolfe A.J."/>
        </authorList>
    </citation>
    <scope>NUCLEOTIDE SEQUENCE [LARGE SCALE GENOMIC DNA]</scope>
    <source>
        <strain evidence="9 10">UMB0402</strain>
    </source>
</reference>
<feature type="binding site" evidence="6">
    <location>
        <position position="187"/>
    </location>
    <ligand>
        <name>a divalent metal cation</name>
        <dbReference type="ChEBI" id="CHEBI:60240"/>
        <label>2</label>
        <note>catalytic</note>
    </ligand>
</feature>
<dbReference type="GeneID" id="35867795"/>
<accession>A0A2I1INJ7</accession>
<evidence type="ECO:0000256" key="7">
    <source>
        <dbReference type="RuleBase" id="RU003653"/>
    </source>
</evidence>
<dbReference type="InterPro" id="IPR002467">
    <property type="entry name" value="Pept_M24A_MAP1"/>
</dbReference>
<dbReference type="GO" id="GO:0046872">
    <property type="term" value="F:metal ion binding"/>
    <property type="evidence" value="ECO:0007669"/>
    <property type="project" value="UniProtKB-UniRule"/>
</dbReference>
<feature type="binding site" evidence="6">
    <location>
        <position position="194"/>
    </location>
    <ligand>
        <name>substrate</name>
    </ligand>
</feature>
<dbReference type="Gene3D" id="3.90.230.10">
    <property type="entry name" value="Creatinase/methionine aminopeptidase superfamily"/>
    <property type="match status" value="1"/>
</dbReference>
<dbReference type="PANTHER" id="PTHR43330">
    <property type="entry name" value="METHIONINE AMINOPEPTIDASE"/>
    <property type="match status" value="1"/>
</dbReference>
<dbReference type="EMBL" id="PKKO01000002">
    <property type="protein sequence ID" value="PKY72694.1"/>
    <property type="molecule type" value="Genomic_DNA"/>
</dbReference>
<dbReference type="NCBIfam" id="TIGR00500">
    <property type="entry name" value="met_pdase_I"/>
    <property type="match status" value="1"/>
</dbReference>
<dbReference type="InterPro" id="IPR001714">
    <property type="entry name" value="Pept_M24_MAP"/>
</dbReference>
<keyword evidence="4 6" id="KW-0479">Metal-binding</keyword>
<feature type="binding site" evidence="6">
    <location>
        <position position="251"/>
    </location>
    <ligand>
        <name>a divalent metal cation</name>
        <dbReference type="ChEBI" id="CHEBI:60240"/>
        <label>2</label>
        <note>catalytic</note>
    </ligand>
</feature>
<comment type="subunit">
    <text evidence="6">Monomer.</text>
</comment>
<feature type="binding site" evidence="6">
    <location>
        <position position="112"/>
    </location>
    <ligand>
        <name>a divalent metal cation</name>
        <dbReference type="ChEBI" id="CHEBI:60240"/>
        <label>2</label>
        <note>catalytic</note>
    </ligand>
</feature>
<sequence>MRHGIELKSIDQVRHMRRADLVVADIHKALREAAKPGVTTDELDTVSALVIERAGAKSNFLGYYGYPATVCISVNDTVVHGIPNDYALQEGDIVSFDCGAYVEAEGKQWHGDSCFTMIVGGEDKGTADDIVLSKVTEEAMWAGVASLASKKRGLTIACVGDAVEQVVADATLEYGWEPGIVEEFIGHGIGTQMHQSPDVLNYSVRGRQPKVVPGMVVCVEPILTRGSAAVKTLEDEWTVKTLDHSHAAHWEHSVAILEDGISVLSAPDFGKAGLAKYGIEPIAL</sequence>
<dbReference type="InterPro" id="IPR036005">
    <property type="entry name" value="Creatinase/aminopeptidase-like"/>
</dbReference>
<dbReference type="SUPFAM" id="SSF55920">
    <property type="entry name" value="Creatinase/aminopeptidase"/>
    <property type="match status" value="1"/>
</dbReference>
<feature type="binding site" evidence="6">
    <location>
        <position position="80"/>
    </location>
    <ligand>
        <name>substrate</name>
    </ligand>
</feature>
<proteinExistence type="inferred from homology"/>
<evidence type="ECO:0000259" key="8">
    <source>
        <dbReference type="Pfam" id="PF00557"/>
    </source>
</evidence>
<dbReference type="PRINTS" id="PR00599">
    <property type="entry name" value="MAPEPTIDASE"/>
</dbReference>
<name>A0A2I1INJ7_9ACTO</name>
<organism evidence="9 10">
    <name type="scientific">Winkia neuii</name>
    <dbReference type="NCBI Taxonomy" id="33007"/>
    <lineage>
        <taxon>Bacteria</taxon>
        <taxon>Bacillati</taxon>
        <taxon>Actinomycetota</taxon>
        <taxon>Actinomycetes</taxon>
        <taxon>Actinomycetales</taxon>
        <taxon>Actinomycetaceae</taxon>
        <taxon>Winkia</taxon>
    </lineage>
</organism>
<feature type="binding site" evidence="6">
    <location>
        <position position="220"/>
    </location>
    <ligand>
        <name>a divalent metal cation</name>
        <dbReference type="ChEBI" id="CHEBI:60240"/>
        <label>2</label>
        <note>catalytic</note>
    </ligand>
</feature>
<evidence type="ECO:0000313" key="10">
    <source>
        <dbReference type="Proteomes" id="UP000235122"/>
    </source>
</evidence>
<dbReference type="GO" id="GO:0070006">
    <property type="term" value="F:metalloaminopeptidase activity"/>
    <property type="evidence" value="ECO:0007669"/>
    <property type="project" value="UniProtKB-UniRule"/>
</dbReference>
<dbReference type="PANTHER" id="PTHR43330:SF27">
    <property type="entry name" value="METHIONINE AMINOPEPTIDASE"/>
    <property type="match status" value="1"/>
</dbReference>
<dbReference type="AlphaFoldDB" id="A0A2I1INJ7"/>
<dbReference type="Pfam" id="PF00557">
    <property type="entry name" value="Peptidase_M24"/>
    <property type="match status" value="1"/>
</dbReference>
<feature type="binding site" evidence="6">
    <location>
        <position position="112"/>
    </location>
    <ligand>
        <name>a divalent metal cation</name>
        <dbReference type="ChEBI" id="CHEBI:60240"/>
        <label>1</label>
    </ligand>
</feature>
<keyword evidence="10" id="KW-1185">Reference proteome</keyword>
<comment type="cofactor">
    <cofactor evidence="6">
        <name>Co(2+)</name>
        <dbReference type="ChEBI" id="CHEBI:48828"/>
    </cofactor>
    <cofactor evidence="6">
        <name>Zn(2+)</name>
        <dbReference type="ChEBI" id="CHEBI:29105"/>
    </cofactor>
    <cofactor evidence="6">
        <name>Mn(2+)</name>
        <dbReference type="ChEBI" id="CHEBI:29035"/>
    </cofactor>
    <cofactor evidence="6">
        <name>Fe(2+)</name>
        <dbReference type="ChEBI" id="CHEBI:29033"/>
    </cofactor>
    <text evidence="6">Binds 2 divalent metal cations per subunit. Has a high-affinity and a low affinity metal-binding site. The true nature of the physiological cofactor is under debate. The enzyme is active with cobalt, zinc, manganese or divalent iron ions. Most likely, methionine aminopeptidases function as mononuclear Fe(2+)-metalloproteases under physiological conditions, and the catalytically relevant metal-binding site has been assigned to the histidine-containing high-affinity site.</text>
</comment>
<evidence type="ECO:0000256" key="6">
    <source>
        <dbReference type="HAMAP-Rule" id="MF_01974"/>
    </source>
</evidence>
<dbReference type="GO" id="GO:0006508">
    <property type="term" value="P:proteolysis"/>
    <property type="evidence" value="ECO:0007669"/>
    <property type="project" value="UniProtKB-KW"/>
</dbReference>
<dbReference type="GO" id="GO:0005829">
    <property type="term" value="C:cytosol"/>
    <property type="evidence" value="ECO:0007669"/>
    <property type="project" value="TreeGrafter"/>
</dbReference>
<protein>
    <recommendedName>
        <fullName evidence="6 7">Methionine aminopeptidase</fullName>
        <shortName evidence="6">MAP</shortName>
        <shortName evidence="6">MetAP</shortName>
        <ecNumber evidence="6 7">3.4.11.18</ecNumber>
    </recommendedName>
    <alternativeName>
        <fullName evidence="6">Peptidase M</fullName>
    </alternativeName>
</protein>
<comment type="similarity">
    <text evidence="6">Belongs to the peptidase M24A family. Methionine aminopeptidase type 1 subfamily.</text>
</comment>
<dbReference type="GO" id="GO:0004239">
    <property type="term" value="F:initiator methionyl aminopeptidase activity"/>
    <property type="evidence" value="ECO:0007669"/>
    <property type="project" value="UniProtKB-UniRule"/>
</dbReference>
<evidence type="ECO:0000256" key="3">
    <source>
        <dbReference type="ARBA" id="ARBA00022670"/>
    </source>
</evidence>
<dbReference type="CDD" id="cd01086">
    <property type="entry name" value="MetAP1"/>
    <property type="match status" value="1"/>
</dbReference>
<keyword evidence="5 6" id="KW-0378">Hydrolase</keyword>
<evidence type="ECO:0000256" key="2">
    <source>
        <dbReference type="ARBA" id="ARBA00022438"/>
    </source>
</evidence>
<comment type="catalytic activity">
    <reaction evidence="6 7">
        <text>Release of N-terminal amino acids, preferentially methionine, from peptides and arylamides.</text>
        <dbReference type="EC" id="3.4.11.18"/>
    </reaction>
</comment>
<feature type="domain" description="Peptidase M24" evidence="8">
    <location>
        <begin position="15"/>
        <end position="256"/>
    </location>
</feature>
<feature type="binding site" evidence="6">
    <location>
        <position position="97"/>
    </location>
    <ligand>
        <name>a divalent metal cation</name>
        <dbReference type="ChEBI" id="CHEBI:60240"/>
        <label>1</label>
    </ligand>
</feature>
<dbReference type="InterPro" id="IPR000994">
    <property type="entry name" value="Pept_M24"/>
</dbReference>
<dbReference type="HAMAP" id="MF_01974">
    <property type="entry name" value="MetAP_1"/>
    <property type="match status" value="1"/>
</dbReference>
<dbReference type="RefSeq" id="WP_024331092.1">
    <property type="nucleotide sequence ID" value="NZ_JASOXK010000002.1"/>
</dbReference>
<dbReference type="EC" id="3.4.11.18" evidence="6 7"/>
<keyword evidence="3 6" id="KW-0645">Protease</keyword>
<dbReference type="Proteomes" id="UP000235122">
    <property type="component" value="Unassembled WGS sequence"/>
</dbReference>
<evidence type="ECO:0000313" key="9">
    <source>
        <dbReference type="EMBL" id="PKY72694.1"/>
    </source>
</evidence>